<comment type="caution">
    <text evidence="2">The sequence shown here is derived from an EMBL/GenBank/DDBJ whole genome shotgun (WGS) entry which is preliminary data.</text>
</comment>
<feature type="compositionally biased region" description="Basic and acidic residues" evidence="1">
    <location>
        <begin position="86"/>
        <end position="99"/>
    </location>
</feature>
<sequence>MAKESADPVAEAIGLALTGSPGPVDLERAREVRQRCRDAARPWPMPVPPELLARIGYGRWAALLAEAVAQVGPANSPTRHPGALGPDDRRLLQDRPPHW</sequence>
<feature type="region of interest" description="Disordered" evidence="1">
    <location>
        <begin position="1"/>
        <end position="23"/>
    </location>
</feature>
<evidence type="ECO:0000256" key="1">
    <source>
        <dbReference type="SAM" id="MobiDB-lite"/>
    </source>
</evidence>
<keyword evidence="3" id="KW-1185">Reference proteome</keyword>
<proteinExistence type="predicted"/>
<feature type="region of interest" description="Disordered" evidence="1">
    <location>
        <begin position="72"/>
        <end position="99"/>
    </location>
</feature>
<dbReference type="Proteomes" id="UP000295371">
    <property type="component" value="Unassembled WGS sequence"/>
</dbReference>
<dbReference type="EMBL" id="SOAW01000001">
    <property type="protein sequence ID" value="TDT32462.1"/>
    <property type="molecule type" value="Genomic_DNA"/>
</dbReference>
<reference evidence="2 3" key="1">
    <citation type="submission" date="2019-03" db="EMBL/GenBank/DDBJ databases">
        <title>Genomic Encyclopedia of Archaeal and Bacterial Type Strains, Phase II (KMG-II): from individual species to whole genera.</title>
        <authorList>
            <person name="Goeker M."/>
        </authorList>
    </citation>
    <scope>NUCLEOTIDE SEQUENCE [LARGE SCALE GENOMIC DNA]</scope>
    <source>
        <strain evidence="2 3">DSM 24323</strain>
    </source>
</reference>
<protein>
    <submittedName>
        <fullName evidence="2">Uncharacterized protein</fullName>
    </submittedName>
</protein>
<name>A0A4R7J549_9ACTN</name>
<dbReference type="AlphaFoldDB" id="A0A4R7J549"/>
<organism evidence="2 3">
    <name type="scientific">Naumannella halotolerans</name>
    <dbReference type="NCBI Taxonomy" id="993414"/>
    <lineage>
        <taxon>Bacteria</taxon>
        <taxon>Bacillati</taxon>
        <taxon>Actinomycetota</taxon>
        <taxon>Actinomycetes</taxon>
        <taxon>Propionibacteriales</taxon>
        <taxon>Propionibacteriaceae</taxon>
        <taxon>Naumannella</taxon>
    </lineage>
</organism>
<evidence type="ECO:0000313" key="3">
    <source>
        <dbReference type="Proteomes" id="UP000295371"/>
    </source>
</evidence>
<gene>
    <name evidence="2" type="ORF">CLV29_0037</name>
</gene>
<dbReference type="RefSeq" id="WP_133753103.1">
    <property type="nucleotide sequence ID" value="NZ_SOAW01000001.1"/>
</dbReference>
<evidence type="ECO:0000313" key="2">
    <source>
        <dbReference type="EMBL" id="TDT32462.1"/>
    </source>
</evidence>
<accession>A0A4R7J549</accession>
<dbReference type="OrthoDB" id="3733423at2"/>